<proteinExistence type="predicted"/>
<dbReference type="EMBL" id="CH473977">
    <property type="protein sequence ID" value="EDL98356.1"/>
    <property type="molecule type" value="Genomic_DNA"/>
</dbReference>
<sequence>MGSETVVLAGHPRRQQFIVWKQACIAESNRPSAVDKALCWLEGSCAVSTGTLLKFGRTLTDVYEVGSGSVLFMYGGHGWTDCSQCITTE</sequence>
<gene>
    <name evidence="1" type="ORF">rCG_63344</name>
</gene>
<dbReference type="Proteomes" id="UP000234681">
    <property type="component" value="Chromosome 17"/>
</dbReference>
<evidence type="ECO:0000313" key="1">
    <source>
        <dbReference type="EMBL" id="EDL98356.1"/>
    </source>
</evidence>
<accession>A6J7K6</accession>
<reference evidence="2" key="1">
    <citation type="submission" date="2005-09" db="EMBL/GenBank/DDBJ databases">
        <authorList>
            <person name="Mural R.J."/>
            <person name="Li P.W."/>
            <person name="Adams M.D."/>
            <person name="Amanatides P.G."/>
            <person name="Baden-Tillson H."/>
            <person name="Barnstead M."/>
            <person name="Chin S.H."/>
            <person name="Dew I."/>
            <person name="Evans C.A."/>
            <person name="Ferriera S."/>
            <person name="Flanigan M."/>
            <person name="Fosler C."/>
            <person name="Glodek A."/>
            <person name="Gu Z."/>
            <person name="Holt R.A."/>
            <person name="Jennings D."/>
            <person name="Kraft C.L."/>
            <person name="Lu F."/>
            <person name="Nguyen T."/>
            <person name="Nusskern D.R."/>
            <person name="Pfannkoch C.M."/>
            <person name="Sitter C."/>
            <person name="Sutton G.G."/>
            <person name="Venter J.C."/>
            <person name="Wang Z."/>
            <person name="Woodage T."/>
            <person name="Zheng X.H."/>
            <person name="Zhong F."/>
        </authorList>
    </citation>
    <scope>NUCLEOTIDE SEQUENCE [LARGE SCALE GENOMIC DNA]</scope>
    <source>
        <strain>BN</strain>
        <strain evidence="2">Sprague-Dawley</strain>
    </source>
</reference>
<organism evidence="1 2">
    <name type="scientific">Rattus norvegicus</name>
    <name type="common">Rat</name>
    <dbReference type="NCBI Taxonomy" id="10116"/>
    <lineage>
        <taxon>Eukaryota</taxon>
        <taxon>Metazoa</taxon>
        <taxon>Chordata</taxon>
        <taxon>Craniata</taxon>
        <taxon>Vertebrata</taxon>
        <taxon>Euteleostomi</taxon>
        <taxon>Mammalia</taxon>
        <taxon>Eutheria</taxon>
        <taxon>Euarchontoglires</taxon>
        <taxon>Glires</taxon>
        <taxon>Rodentia</taxon>
        <taxon>Myomorpha</taxon>
        <taxon>Muroidea</taxon>
        <taxon>Muridae</taxon>
        <taxon>Murinae</taxon>
        <taxon>Rattus</taxon>
    </lineage>
</organism>
<name>A6J7K6_RAT</name>
<dbReference type="AlphaFoldDB" id="A6J7K6"/>
<protein>
    <submittedName>
        <fullName evidence="1">RCG63344</fullName>
    </submittedName>
</protein>
<evidence type="ECO:0000313" key="2">
    <source>
        <dbReference type="Proteomes" id="UP000234681"/>
    </source>
</evidence>